<accession>A0A3M6UAJ4</accession>
<sequence>MAESAREKRVLDRDEIELERALKDCRWLTEKPENQRSLLLPKPFETRYLDGKNLNIPTDLASQIMNSRFWKRIGCVDVSHTNPIVLCWVPEDIASCVTGKHSSGKILARKLRIMSVVHQSGELRITNLLYMPNWMRRVWRWQNIGLDWLSGP</sequence>
<dbReference type="Proteomes" id="UP000275408">
    <property type="component" value="Unassembled WGS sequence"/>
</dbReference>
<protein>
    <submittedName>
        <fullName evidence="1">Uncharacterized protein</fullName>
    </submittedName>
</protein>
<evidence type="ECO:0000313" key="2">
    <source>
        <dbReference type="Proteomes" id="UP000275408"/>
    </source>
</evidence>
<organism evidence="1 2">
    <name type="scientific">Pocillopora damicornis</name>
    <name type="common">Cauliflower coral</name>
    <name type="synonym">Millepora damicornis</name>
    <dbReference type="NCBI Taxonomy" id="46731"/>
    <lineage>
        <taxon>Eukaryota</taxon>
        <taxon>Metazoa</taxon>
        <taxon>Cnidaria</taxon>
        <taxon>Anthozoa</taxon>
        <taxon>Hexacorallia</taxon>
        <taxon>Scleractinia</taxon>
        <taxon>Astrocoeniina</taxon>
        <taxon>Pocilloporidae</taxon>
        <taxon>Pocillopora</taxon>
    </lineage>
</organism>
<name>A0A3M6UAJ4_POCDA</name>
<comment type="caution">
    <text evidence="1">The sequence shown here is derived from an EMBL/GenBank/DDBJ whole genome shotgun (WGS) entry which is preliminary data.</text>
</comment>
<proteinExistence type="predicted"/>
<keyword evidence="2" id="KW-1185">Reference proteome</keyword>
<evidence type="ECO:0000313" key="1">
    <source>
        <dbReference type="EMBL" id="RMX50680.1"/>
    </source>
</evidence>
<gene>
    <name evidence="1" type="ORF">pdam_00024041</name>
</gene>
<dbReference type="AlphaFoldDB" id="A0A3M6UAJ4"/>
<dbReference type="EMBL" id="RCHS01001922">
    <property type="protein sequence ID" value="RMX50680.1"/>
    <property type="molecule type" value="Genomic_DNA"/>
</dbReference>
<reference evidence="1 2" key="1">
    <citation type="journal article" date="2018" name="Sci. Rep.">
        <title>Comparative analysis of the Pocillopora damicornis genome highlights role of immune system in coral evolution.</title>
        <authorList>
            <person name="Cunning R."/>
            <person name="Bay R.A."/>
            <person name="Gillette P."/>
            <person name="Baker A.C."/>
            <person name="Traylor-Knowles N."/>
        </authorList>
    </citation>
    <scope>NUCLEOTIDE SEQUENCE [LARGE SCALE GENOMIC DNA]</scope>
    <source>
        <strain evidence="1">RSMAS</strain>
        <tissue evidence="1">Whole animal</tissue>
    </source>
</reference>